<dbReference type="OrthoDB" id="159246at2"/>
<protein>
    <recommendedName>
        <fullName evidence="1">MobA-like NTP transferase domain-containing protein</fullName>
    </recommendedName>
</protein>
<gene>
    <name evidence="2" type="ORF">Q428_00365</name>
</gene>
<organism evidence="2 3">
    <name type="scientific">Fervidicella metallireducens AeB</name>
    <dbReference type="NCBI Taxonomy" id="1403537"/>
    <lineage>
        <taxon>Bacteria</taxon>
        <taxon>Bacillati</taxon>
        <taxon>Bacillota</taxon>
        <taxon>Clostridia</taxon>
        <taxon>Eubacteriales</taxon>
        <taxon>Clostridiaceae</taxon>
        <taxon>Fervidicella</taxon>
    </lineage>
</organism>
<dbReference type="GO" id="GO:0016779">
    <property type="term" value="F:nucleotidyltransferase activity"/>
    <property type="evidence" value="ECO:0007669"/>
    <property type="project" value="UniProtKB-ARBA"/>
</dbReference>
<dbReference type="Pfam" id="PF12804">
    <property type="entry name" value="NTP_transf_3"/>
    <property type="match status" value="1"/>
</dbReference>
<dbReference type="InterPro" id="IPR029044">
    <property type="entry name" value="Nucleotide-diphossugar_trans"/>
</dbReference>
<proteinExistence type="predicted"/>
<dbReference type="EMBL" id="AZQP01000001">
    <property type="protein sequence ID" value="EYE89786.1"/>
    <property type="molecule type" value="Genomic_DNA"/>
</dbReference>
<accession>A0A017RYW5</accession>
<dbReference type="AlphaFoldDB" id="A0A017RYW5"/>
<feature type="domain" description="MobA-like NTP transferase" evidence="1">
    <location>
        <begin position="4"/>
        <end position="126"/>
    </location>
</feature>
<dbReference type="Proteomes" id="UP000019681">
    <property type="component" value="Unassembled WGS sequence"/>
</dbReference>
<dbReference type="InterPro" id="IPR025877">
    <property type="entry name" value="MobA-like_NTP_Trfase"/>
</dbReference>
<name>A0A017RYW5_9CLOT</name>
<dbReference type="RefSeq" id="WP_035377128.1">
    <property type="nucleotide sequence ID" value="NZ_AZQP01000001.1"/>
</dbReference>
<comment type="caution">
    <text evidence="2">The sequence shown here is derived from an EMBL/GenBank/DDBJ whole genome shotgun (WGS) entry which is preliminary data.</text>
</comment>
<dbReference type="Gene3D" id="3.90.550.10">
    <property type="entry name" value="Spore Coat Polysaccharide Biosynthesis Protein SpsA, Chain A"/>
    <property type="match status" value="1"/>
</dbReference>
<keyword evidence="3" id="KW-1185">Reference proteome</keyword>
<evidence type="ECO:0000259" key="1">
    <source>
        <dbReference type="Pfam" id="PF12804"/>
    </source>
</evidence>
<evidence type="ECO:0000313" key="3">
    <source>
        <dbReference type="Proteomes" id="UP000019681"/>
    </source>
</evidence>
<dbReference type="SUPFAM" id="SSF53448">
    <property type="entry name" value="Nucleotide-diphospho-sugar transferases"/>
    <property type="match status" value="1"/>
</dbReference>
<sequence length="245" mass="27555">MVNALILSGDRGEDGKSKALLKISSRYMVEYVIDSLKQSGCVNRIFIVGDEVLKKEIGHLVDGIVEPGNSIIENIRKGIEEIGDYKTPLIVCTSDIPMVNGEAIRDFVDRCREKGLELGYPIIDKRLNDEKYPEVKRTYVKMKEGTFTGGNILYMHPSIVERCTEKADKLVEYRKKPFKMGKVLGFTFLLRLAIGMLSIPAVEKKIYEMFSVKGSAIDTPYPEIGNDVDKADDVEFVLKHINKTA</sequence>
<reference evidence="2 3" key="1">
    <citation type="journal article" date="2014" name="Genome Announc.">
        <title>Draft Genome Sequence of Fervidicella metallireducens Strain AeBT, an Iron-Reducing Thermoanaerobe from the Great Artesian Basin.</title>
        <authorList>
            <person name="Patel B.K."/>
        </authorList>
    </citation>
    <scope>NUCLEOTIDE SEQUENCE [LARGE SCALE GENOMIC DNA]</scope>
    <source>
        <strain evidence="2 3">AeB</strain>
    </source>
</reference>
<dbReference type="STRING" id="1403537.Q428_00365"/>
<evidence type="ECO:0000313" key="2">
    <source>
        <dbReference type="EMBL" id="EYE89786.1"/>
    </source>
</evidence>